<name>A0A3D0KH14_9GAMM</name>
<dbReference type="EMBL" id="DOTR01000051">
    <property type="protein sequence ID" value="HCA02580.1"/>
    <property type="molecule type" value="Genomic_DNA"/>
</dbReference>
<sequence length="66" mass="7402">MLVVGVDSDVTALETVVLVIAETIAETIAEIVITFLIRRSGTGKPWPEPPLIRRRLALWMTQINTW</sequence>
<proteinExistence type="predicted"/>
<dbReference type="AlphaFoldDB" id="A0A3D0KH14"/>
<protein>
    <submittedName>
        <fullName evidence="1">Uncharacterized protein</fullName>
    </submittedName>
</protein>
<gene>
    <name evidence="1" type="ORF">DEO68_10420</name>
</gene>
<evidence type="ECO:0000313" key="1">
    <source>
        <dbReference type="EMBL" id="HCA02580.1"/>
    </source>
</evidence>
<organism evidence="1">
    <name type="scientific">Halomonas campaniensis</name>
    <dbReference type="NCBI Taxonomy" id="213554"/>
    <lineage>
        <taxon>Bacteria</taxon>
        <taxon>Pseudomonadati</taxon>
        <taxon>Pseudomonadota</taxon>
        <taxon>Gammaproteobacteria</taxon>
        <taxon>Oceanospirillales</taxon>
        <taxon>Halomonadaceae</taxon>
        <taxon>Halomonas</taxon>
    </lineage>
</organism>
<comment type="caution">
    <text evidence="1">The sequence shown here is derived from an EMBL/GenBank/DDBJ whole genome shotgun (WGS) entry which is preliminary data.</text>
</comment>
<reference evidence="1" key="1">
    <citation type="journal article" date="2018" name="Nat. Biotechnol.">
        <title>A standardized bacterial taxonomy based on genome phylogeny substantially revises the tree of life.</title>
        <authorList>
            <person name="Parks D.H."/>
            <person name="Chuvochina M."/>
            <person name="Waite D.W."/>
            <person name="Rinke C."/>
            <person name="Skarshewski A."/>
            <person name="Chaumeil P.A."/>
            <person name="Hugenholtz P."/>
        </authorList>
    </citation>
    <scope>NUCLEOTIDE SEQUENCE [LARGE SCALE GENOMIC DNA]</scope>
    <source>
        <strain evidence="1">UBA11284</strain>
    </source>
</reference>
<accession>A0A3D0KH14</accession>